<dbReference type="Pfam" id="PF00094">
    <property type="entry name" value="VWD"/>
    <property type="match status" value="1"/>
</dbReference>
<dbReference type="AlphaFoldDB" id="A0AAN8QKU9"/>
<evidence type="ECO:0000259" key="1">
    <source>
        <dbReference type="PROSITE" id="PS51233"/>
    </source>
</evidence>
<feature type="domain" description="VWFD" evidence="1">
    <location>
        <begin position="47"/>
        <end position="151"/>
    </location>
</feature>
<gene>
    <name evidence="2" type="ORF">J4Q44_G00294660</name>
</gene>
<dbReference type="PROSITE" id="PS51233">
    <property type="entry name" value="VWFD"/>
    <property type="match status" value="1"/>
</dbReference>
<sequence>MLFCYIYVGEGQRLLLYSSEKVVCKWRGWTELWVLLHLTGCVAGLSGRCSLFGRHHVHTFDGVLYEFPGDCSYLLAGDCQYRSFTLLGDFVRGQRSGVTLFLGEVFGCTSLWTDVCLRERRGCPCPMRLMVCLLGLSWAFISYGVKSLASP</sequence>
<comment type="caution">
    <text evidence="2">The sequence shown here is derived from an EMBL/GenBank/DDBJ whole genome shotgun (WGS) entry which is preliminary data.</text>
</comment>
<organism evidence="2 3">
    <name type="scientific">Coregonus suidteri</name>
    <dbReference type="NCBI Taxonomy" id="861788"/>
    <lineage>
        <taxon>Eukaryota</taxon>
        <taxon>Metazoa</taxon>
        <taxon>Chordata</taxon>
        <taxon>Craniata</taxon>
        <taxon>Vertebrata</taxon>
        <taxon>Euteleostomi</taxon>
        <taxon>Actinopterygii</taxon>
        <taxon>Neopterygii</taxon>
        <taxon>Teleostei</taxon>
        <taxon>Protacanthopterygii</taxon>
        <taxon>Salmoniformes</taxon>
        <taxon>Salmonidae</taxon>
        <taxon>Coregoninae</taxon>
        <taxon>Coregonus</taxon>
    </lineage>
</organism>
<reference evidence="2 3" key="1">
    <citation type="submission" date="2021-04" db="EMBL/GenBank/DDBJ databases">
        <authorList>
            <person name="De Guttry C."/>
            <person name="Zahm M."/>
            <person name="Klopp C."/>
            <person name="Cabau C."/>
            <person name="Louis A."/>
            <person name="Berthelot C."/>
            <person name="Parey E."/>
            <person name="Roest Crollius H."/>
            <person name="Montfort J."/>
            <person name="Robinson-Rechavi M."/>
            <person name="Bucao C."/>
            <person name="Bouchez O."/>
            <person name="Gislard M."/>
            <person name="Lluch J."/>
            <person name="Milhes M."/>
            <person name="Lampietro C."/>
            <person name="Lopez Roques C."/>
            <person name="Donnadieu C."/>
            <person name="Braasch I."/>
            <person name="Desvignes T."/>
            <person name="Postlethwait J."/>
            <person name="Bobe J."/>
            <person name="Wedekind C."/>
            <person name="Guiguen Y."/>
        </authorList>
    </citation>
    <scope>NUCLEOTIDE SEQUENCE [LARGE SCALE GENOMIC DNA]</scope>
    <source>
        <strain evidence="2">Cs_M1</strain>
        <tissue evidence="2">Blood</tissue>
    </source>
</reference>
<dbReference type="EMBL" id="JAGTTL010000027">
    <property type="protein sequence ID" value="KAK6301368.1"/>
    <property type="molecule type" value="Genomic_DNA"/>
</dbReference>
<protein>
    <recommendedName>
        <fullName evidence="1">VWFD domain-containing protein</fullName>
    </recommendedName>
</protein>
<evidence type="ECO:0000313" key="3">
    <source>
        <dbReference type="Proteomes" id="UP001356427"/>
    </source>
</evidence>
<accession>A0AAN8QKU9</accession>
<dbReference type="Proteomes" id="UP001356427">
    <property type="component" value="Unassembled WGS sequence"/>
</dbReference>
<dbReference type="InterPro" id="IPR001846">
    <property type="entry name" value="VWF_type-D"/>
</dbReference>
<name>A0AAN8QKU9_9TELE</name>
<proteinExistence type="predicted"/>
<keyword evidence="3" id="KW-1185">Reference proteome</keyword>
<evidence type="ECO:0000313" key="2">
    <source>
        <dbReference type="EMBL" id="KAK6301368.1"/>
    </source>
</evidence>